<dbReference type="Proteomes" id="UP000593567">
    <property type="component" value="Unassembled WGS sequence"/>
</dbReference>
<dbReference type="AlphaFoldDB" id="A0A7J7JPN1"/>
<feature type="region of interest" description="Disordered" evidence="1">
    <location>
        <begin position="46"/>
        <end position="154"/>
    </location>
</feature>
<name>A0A7J7JPN1_BUGNE</name>
<keyword evidence="3" id="KW-1185">Reference proteome</keyword>
<reference evidence="2" key="1">
    <citation type="submission" date="2020-06" db="EMBL/GenBank/DDBJ databases">
        <title>Draft genome of Bugula neritina, a colonial animal packing powerful symbionts and potential medicines.</title>
        <authorList>
            <person name="Rayko M."/>
        </authorList>
    </citation>
    <scope>NUCLEOTIDE SEQUENCE [LARGE SCALE GENOMIC DNA]</scope>
    <source>
        <strain evidence="2">Kwan_BN1</strain>
    </source>
</reference>
<gene>
    <name evidence="2" type="ORF">EB796_014043</name>
</gene>
<organism evidence="2 3">
    <name type="scientific">Bugula neritina</name>
    <name type="common">Brown bryozoan</name>
    <name type="synonym">Sertularia neritina</name>
    <dbReference type="NCBI Taxonomy" id="10212"/>
    <lineage>
        <taxon>Eukaryota</taxon>
        <taxon>Metazoa</taxon>
        <taxon>Spiralia</taxon>
        <taxon>Lophotrochozoa</taxon>
        <taxon>Bryozoa</taxon>
        <taxon>Gymnolaemata</taxon>
        <taxon>Cheilostomatida</taxon>
        <taxon>Flustrina</taxon>
        <taxon>Buguloidea</taxon>
        <taxon>Bugulidae</taxon>
        <taxon>Bugula</taxon>
    </lineage>
</organism>
<comment type="caution">
    <text evidence="2">The sequence shown here is derived from an EMBL/GenBank/DDBJ whole genome shotgun (WGS) entry which is preliminary data.</text>
</comment>
<accession>A0A7J7JPN1</accession>
<feature type="compositionally biased region" description="Low complexity" evidence="1">
    <location>
        <begin position="46"/>
        <end position="60"/>
    </location>
</feature>
<evidence type="ECO:0000313" key="2">
    <source>
        <dbReference type="EMBL" id="KAF6027641.1"/>
    </source>
</evidence>
<evidence type="ECO:0000313" key="3">
    <source>
        <dbReference type="Proteomes" id="UP000593567"/>
    </source>
</evidence>
<protein>
    <submittedName>
        <fullName evidence="2">Uncharacterized protein</fullName>
    </submittedName>
</protein>
<feature type="compositionally biased region" description="Basic and acidic residues" evidence="1">
    <location>
        <begin position="101"/>
        <end position="143"/>
    </location>
</feature>
<dbReference type="EMBL" id="VXIV02002056">
    <property type="protein sequence ID" value="KAF6027641.1"/>
    <property type="molecule type" value="Genomic_DNA"/>
</dbReference>
<sequence length="164" mass="18967">MAVVGLRNESVRGQLMVDENITWKTLSDTLKTKSIAKESNIVVAKAKSGSSSIADSSAKVAEVRTKPAKRMGGGSPNRFSYYDERDSRKYSKSSMSPKSNRYRESYRDKFRGNSRERYRSSQGDRYRSRDSSQDYSQHKSPDYRRRRMSSESSRQLRWSMLHLL</sequence>
<proteinExistence type="predicted"/>
<evidence type="ECO:0000256" key="1">
    <source>
        <dbReference type="SAM" id="MobiDB-lite"/>
    </source>
</evidence>